<dbReference type="EMBL" id="OZ023713">
    <property type="protein sequence ID" value="CAK9861635.1"/>
    <property type="molecule type" value="Genomic_DNA"/>
</dbReference>
<accession>A0ABP1AGG8</accession>
<sequence>MRKQAREERRSLAYARDCTLRESTILNREMQSKSLRALLQGRNVLLSFETCKSSVRSDKSAVGKEDQDIEVVVYILES</sequence>
<gene>
    <name evidence="1" type="ORF">CSSPJE1EN2_LOCUS4630</name>
</gene>
<keyword evidence="2" id="KW-1185">Reference proteome</keyword>
<protein>
    <submittedName>
        <fullName evidence="1">Uncharacterized protein</fullName>
    </submittedName>
</protein>
<proteinExistence type="predicted"/>
<evidence type="ECO:0000313" key="1">
    <source>
        <dbReference type="EMBL" id="CAK9861635.1"/>
    </source>
</evidence>
<organism evidence="1 2">
    <name type="scientific">Sphagnum jensenii</name>
    <dbReference type="NCBI Taxonomy" id="128206"/>
    <lineage>
        <taxon>Eukaryota</taxon>
        <taxon>Viridiplantae</taxon>
        <taxon>Streptophyta</taxon>
        <taxon>Embryophyta</taxon>
        <taxon>Bryophyta</taxon>
        <taxon>Sphagnophytina</taxon>
        <taxon>Sphagnopsida</taxon>
        <taxon>Sphagnales</taxon>
        <taxon>Sphagnaceae</taxon>
        <taxon>Sphagnum</taxon>
    </lineage>
</organism>
<name>A0ABP1AGG8_9BRYO</name>
<dbReference type="Proteomes" id="UP001497522">
    <property type="component" value="Chromosome 12"/>
</dbReference>
<reference evidence="1" key="1">
    <citation type="submission" date="2024-03" db="EMBL/GenBank/DDBJ databases">
        <authorList>
            <consortium name="ELIXIR-Norway"/>
            <consortium name="Elixir Norway"/>
        </authorList>
    </citation>
    <scope>NUCLEOTIDE SEQUENCE</scope>
</reference>
<evidence type="ECO:0000313" key="2">
    <source>
        <dbReference type="Proteomes" id="UP001497522"/>
    </source>
</evidence>